<keyword evidence="7" id="KW-1133">Transmembrane helix</keyword>
<evidence type="ECO:0000256" key="3">
    <source>
        <dbReference type="ARBA" id="ARBA00022741"/>
    </source>
</evidence>
<dbReference type="SUPFAM" id="SSF56112">
    <property type="entry name" value="Protein kinase-like (PK-like)"/>
    <property type="match status" value="1"/>
</dbReference>
<evidence type="ECO:0000256" key="4">
    <source>
        <dbReference type="ARBA" id="ARBA00022777"/>
    </source>
</evidence>
<keyword evidence="3" id="KW-0547">Nucleotide-binding</keyword>
<name>A0A939PMW8_9ACTN</name>
<evidence type="ECO:0000256" key="6">
    <source>
        <dbReference type="SAM" id="MobiDB-lite"/>
    </source>
</evidence>
<evidence type="ECO:0000256" key="5">
    <source>
        <dbReference type="ARBA" id="ARBA00022840"/>
    </source>
</evidence>
<dbReference type="AlphaFoldDB" id="A0A939PMW8"/>
<feature type="domain" description="Protein kinase" evidence="8">
    <location>
        <begin position="1"/>
        <end position="146"/>
    </location>
</feature>
<dbReference type="InterPro" id="IPR050660">
    <property type="entry name" value="NEK_Ser/Thr_kinase"/>
</dbReference>
<dbReference type="Gene3D" id="1.10.510.10">
    <property type="entry name" value="Transferase(Phosphotransferase) domain 1"/>
    <property type="match status" value="1"/>
</dbReference>
<keyword evidence="5" id="KW-0067">ATP-binding</keyword>
<feature type="compositionally biased region" description="Pro residues" evidence="6">
    <location>
        <begin position="152"/>
        <end position="165"/>
    </location>
</feature>
<dbReference type="Pfam" id="PF00069">
    <property type="entry name" value="Pkinase"/>
    <property type="match status" value="1"/>
</dbReference>
<dbReference type="EC" id="2.7.11.1" evidence="1"/>
<dbReference type="InterPro" id="IPR000719">
    <property type="entry name" value="Prot_kinase_dom"/>
</dbReference>
<keyword evidence="7" id="KW-0472">Membrane</keyword>
<keyword evidence="4" id="KW-0418">Kinase</keyword>
<feature type="transmembrane region" description="Helical" evidence="7">
    <location>
        <begin position="172"/>
        <end position="196"/>
    </location>
</feature>
<proteinExistence type="predicted"/>
<dbReference type="SMART" id="SM00220">
    <property type="entry name" value="S_TKc"/>
    <property type="match status" value="1"/>
</dbReference>
<feature type="region of interest" description="Disordered" evidence="6">
    <location>
        <begin position="144"/>
        <end position="166"/>
    </location>
</feature>
<dbReference type="PANTHER" id="PTHR43671">
    <property type="entry name" value="SERINE/THREONINE-PROTEIN KINASE NEK"/>
    <property type="match status" value="1"/>
</dbReference>
<dbReference type="InterPro" id="IPR011009">
    <property type="entry name" value="Kinase-like_dom_sf"/>
</dbReference>
<gene>
    <name evidence="9" type="ORF">J4573_37480</name>
</gene>
<dbReference type="RefSeq" id="WP_208260843.1">
    <property type="nucleotide sequence ID" value="NZ_JAGEOJ010000017.1"/>
</dbReference>
<organism evidence="9 10">
    <name type="scientific">Actinomadura barringtoniae</name>
    <dbReference type="NCBI Taxonomy" id="1427535"/>
    <lineage>
        <taxon>Bacteria</taxon>
        <taxon>Bacillati</taxon>
        <taxon>Actinomycetota</taxon>
        <taxon>Actinomycetes</taxon>
        <taxon>Streptosporangiales</taxon>
        <taxon>Thermomonosporaceae</taxon>
        <taxon>Actinomadura</taxon>
    </lineage>
</organism>
<dbReference type="InterPro" id="IPR008266">
    <property type="entry name" value="Tyr_kinase_AS"/>
</dbReference>
<dbReference type="PROSITE" id="PS50011">
    <property type="entry name" value="PROTEIN_KINASE_DOM"/>
    <property type="match status" value="1"/>
</dbReference>
<dbReference type="GO" id="GO:0004674">
    <property type="term" value="F:protein serine/threonine kinase activity"/>
    <property type="evidence" value="ECO:0007669"/>
    <property type="project" value="UniProtKB-EC"/>
</dbReference>
<keyword evidence="10" id="KW-1185">Reference proteome</keyword>
<evidence type="ECO:0000256" key="2">
    <source>
        <dbReference type="ARBA" id="ARBA00022679"/>
    </source>
</evidence>
<reference evidence="9" key="1">
    <citation type="submission" date="2021-03" db="EMBL/GenBank/DDBJ databases">
        <authorList>
            <person name="Kanchanasin P."/>
            <person name="Saeng-In P."/>
            <person name="Phongsopitanun W."/>
            <person name="Yuki M."/>
            <person name="Kudo T."/>
            <person name="Ohkuma M."/>
            <person name="Tanasupawat S."/>
        </authorList>
    </citation>
    <scope>NUCLEOTIDE SEQUENCE</scope>
    <source>
        <strain evidence="9">GKU 128</strain>
    </source>
</reference>
<evidence type="ECO:0000313" key="10">
    <source>
        <dbReference type="Proteomes" id="UP000669179"/>
    </source>
</evidence>
<evidence type="ECO:0000313" key="9">
    <source>
        <dbReference type="EMBL" id="MBO2452834.1"/>
    </source>
</evidence>
<keyword evidence="2" id="KW-0808">Transferase</keyword>
<dbReference type="EMBL" id="JAGEOJ010000017">
    <property type="protein sequence ID" value="MBO2452834.1"/>
    <property type="molecule type" value="Genomic_DNA"/>
</dbReference>
<dbReference type="PROSITE" id="PS00109">
    <property type="entry name" value="PROTEIN_KINASE_TYR"/>
    <property type="match status" value="1"/>
</dbReference>
<accession>A0A939PMW8</accession>
<keyword evidence="7" id="KW-0812">Transmembrane</keyword>
<dbReference type="PANTHER" id="PTHR43671:SF13">
    <property type="entry name" value="SERINE_THREONINE-PROTEIN KINASE NEK2"/>
    <property type="match status" value="1"/>
</dbReference>
<evidence type="ECO:0000256" key="7">
    <source>
        <dbReference type="SAM" id="Phobius"/>
    </source>
</evidence>
<comment type="caution">
    <text evidence="9">The sequence shown here is derived from an EMBL/GenBank/DDBJ whole genome shotgun (WGS) entry which is preliminary data.</text>
</comment>
<sequence length="316" mass="33547">MAEETRTLTLADLLAERGPFPPDRAAVLGLRILDELDTAHRSGVVHRDLRPANVVLEGERVHLTGFADEGVRGTPPFAAPEQARGETATPAGDLWALGATLHAAVEGRPPFAGPMTNAGPLTPVIQALLNNDPARRPTADALRPMLSQASSPPSPQPLPQMPPAPSRRRNPVVLIAVAVATVAVLGAAAVLGYVVFGRDDAYAKNKRDAAAIGGPAGFLLKSDKKVDGDRARRVYSGCQMFCDSSLLAQRVSGVYYVRRWLQTVPQVAAVQAPLLAKDGMSCDILVQTRPGITISNVRVVIARPPARDFTVQFDVG</sequence>
<dbReference type="GO" id="GO:0005524">
    <property type="term" value="F:ATP binding"/>
    <property type="evidence" value="ECO:0007669"/>
    <property type="project" value="UniProtKB-KW"/>
</dbReference>
<protein>
    <recommendedName>
        <fullName evidence="1">non-specific serine/threonine protein kinase</fullName>
        <ecNumber evidence="1">2.7.11.1</ecNumber>
    </recommendedName>
</protein>
<evidence type="ECO:0000256" key="1">
    <source>
        <dbReference type="ARBA" id="ARBA00012513"/>
    </source>
</evidence>
<evidence type="ECO:0000259" key="8">
    <source>
        <dbReference type="PROSITE" id="PS50011"/>
    </source>
</evidence>
<dbReference type="Proteomes" id="UP000669179">
    <property type="component" value="Unassembled WGS sequence"/>
</dbReference>